<keyword evidence="1" id="KW-0472">Membrane</keyword>
<feature type="transmembrane region" description="Helical" evidence="1">
    <location>
        <begin position="52"/>
        <end position="72"/>
    </location>
</feature>
<proteinExistence type="predicted"/>
<evidence type="ECO:0000313" key="3">
    <source>
        <dbReference type="Proteomes" id="UP000532373"/>
    </source>
</evidence>
<evidence type="ECO:0000313" key="2">
    <source>
        <dbReference type="EMBL" id="MBB6467388.1"/>
    </source>
</evidence>
<feature type="transmembrane region" description="Helical" evidence="1">
    <location>
        <begin position="93"/>
        <end position="112"/>
    </location>
</feature>
<dbReference type="InterPro" id="IPR007498">
    <property type="entry name" value="PqiA-like"/>
</dbReference>
<dbReference type="EMBL" id="JACHGI010000005">
    <property type="protein sequence ID" value="MBB6467388.1"/>
    <property type="molecule type" value="Genomic_DNA"/>
</dbReference>
<feature type="transmembrane region" description="Helical" evidence="1">
    <location>
        <begin position="124"/>
        <end position="143"/>
    </location>
</feature>
<gene>
    <name evidence="2" type="ORF">HNQ96_003267</name>
</gene>
<protein>
    <submittedName>
        <fullName evidence="2">Paraquat-inducible protein A</fullName>
    </submittedName>
</protein>
<dbReference type="Pfam" id="PF04403">
    <property type="entry name" value="PqiA"/>
    <property type="match status" value="1"/>
</dbReference>
<comment type="caution">
    <text evidence="2">The sequence shown here is derived from an EMBL/GenBank/DDBJ whole genome shotgun (WGS) entry which is preliminary data.</text>
</comment>
<dbReference type="AlphaFoldDB" id="A0A8E1WFK0"/>
<accession>A0A8E1WFK0</accession>
<keyword evidence="1" id="KW-1133">Transmembrane helix</keyword>
<keyword evidence="1" id="KW-0812">Transmembrane</keyword>
<sequence>MRSLTPLILFAASACFALGIVLPLIHVDRLYFFSDEPSLIGMVAALWSGGDWLLASVVALFSVVFPAMKLGLLHNAAYAQAGNAASIPSWFRALSNWSMLDVVLVALVIFAAKTSGLATAFTKPGLWFFAASVVLTATASALIKRAPQARQQAVH</sequence>
<dbReference type="Proteomes" id="UP000532373">
    <property type="component" value="Unassembled WGS sequence"/>
</dbReference>
<dbReference type="PROSITE" id="PS51257">
    <property type="entry name" value="PROKAR_LIPOPROTEIN"/>
    <property type="match status" value="1"/>
</dbReference>
<reference evidence="2 3" key="1">
    <citation type="submission" date="2020-08" db="EMBL/GenBank/DDBJ databases">
        <title>Genomic Encyclopedia of Type Strains, Phase IV (KMG-IV): sequencing the most valuable type-strain genomes for metagenomic binning, comparative biology and taxonomic classification.</title>
        <authorList>
            <person name="Goeker M."/>
        </authorList>
    </citation>
    <scope>NUCLEOTIDE SEQUENCE [LARGE SCALE GENOMIC DNA]</scope>
    <source>
        <strain evidence="2 3">DSM 17454</strain>
    </source>
</reference>
<organism evidence="2 3">
    <name type="scientific">Aminobacter carboxidus</name>
    <dbReference type="NCBI Taxonomy" id="376165"/>
    <lineage>
        <taxon>Bacteria</taxon>
        <taxon>Pseudomonadati</taxon>
        <taxon>Pseudomonadota</taxon>
        <taxon>Alphaproteobacteria</taxon>
        <taxon>Hyphomicrobiales</taxon>
        <taxon>Phyllobacteriaceae</taxon>
        <taxon>Aminobacter</taxon>
    </lineage>
</organism>
<dbReference type="RefSeq" id="WP_184769777.1">
    <property type="nucleotide sequence ID" value="NZ_JACHGI010000005.1"/>
</dbReference>
<evidence type="ECO:0000256" key="1">
    <source>
        <dbReference type="SAM" id="Phobius"/>
    </source>
</evidence>
<name>A0A8E1WFK0_9HYPH</name>